<evidence type="ECO:0000313" key="2">
    <source>
        <dbReference type="EMBL" id="CAE0713816.1"/>
    </source>
</evidence>
<reference evidence="2" key="1">
    <citation type="submission" date="2021-01" db="EMBL/GenBank/DDBJ databases">
        <authorList>
            <person name="Corre E."/>
            <person name="Pelletier E."/>
            <person name="Niang G."/>
            <person name="Scheremetjew M."/>
            <person name="Finn R."/>
            <person name="Kale V."/>
            <person name="Holt S."/>
            <person name="Cochrane G."/>
            <person name="Meng A."/>
            <person name="Brown T."/>
            <person name="Cohen L."/>
        </authorList>
    </citation>
    <scope>NUCLEOTIDE SEQUENCE</scope>
    <source>
        <strain evidence="2">10249 10 AB</strain>
    </source>
</reference>
<accession>A0A7S4EHT5</accession>
<dbReference type="EMBL" id="HBIX01008542">
    <property type="protein sequence ID" value="CAE0713816.1"/>
    <property type="molecule type" value="Transcribed_RNA"/>
</dbReference>
<feature type="region of interest" description="Disordered" evidence="1">
    <location>
        <begin position="1"/>
        <end position="68"/>
    </location>
</feature>
<sequence>MSKTKPNISDLSGPSSVPTRNNENIAMFNDTNSSTCTSNSRSKRTSKKSLALEESTNSKKKKVRRSTAVQIKRHVERIGAERLNTEHTYRTIIENVRQQQYLCNGKVLIAPIVKRVNEMYNTNWKLDTIRRRLRDGTENTVPRKGRKKQLPEFIEKSLSDAIVSFINLGCSEMKDQTRRTDIIEKLTLCIEGGPGTLTNFPELYRRLYPSFANDVVVVTGNSRVEARRVKWTTYHNLNMWFDTLKEVLVKNGFAKYRNEGDDGEGELVYLPNKLNHILNLDKSGLTLDQTGSLSGGRDSTRFRSADNAIAFGADRTNKSSCRLTIIAGSTAAGHPLPLHFQLMSVAEDRNKRIENKFVRGISNVVGVYGEDKIVNNRISVNCNATAGMDTVEFKKYLSDSIVPLYPNASDVKGKRVLLIVDSGPGRKDETLLAYLQARGFLLHPGVPNTTHVPQPTDQNYGYFKTLYRKNLKTHFKYRQSKKETVRQNDFPLLVFGNQVNRYEDIPLERAFEKAFSVERSKGYWEKIGISPFTRRCLCDGNVTHELVCRDDGSIDVDADPTSGNLIEYERMNAEAVKVLNNAHYNGEVFQKCAPRRQAVITPLTTANTRARQDAIAGVRYSSQHFVVTKGDTLNSKDYFFAQERQRRNDEIKCLEGRKKKSKMISNLNAKALGLIEEFASKGKEVYKEEDAKSLPVTALIVLCQWKQQSKIPLKKDLILDMWLKVKNVPSPIPSWSSADDDLLEKLKTDEIEMADTALGREKLELQKKSLACLAAMNEEDMKRLNISDDIMEGLQSAIEEV</sequence>
<feature type="compositionally biased region" description="Polar residues" evidence="1">
    <location>
        <begin position="1"/>
        <end position="24"/>
    </location>
</feature>
<organism evidence="2">
    <name type="scientific">Pseudo-nitzschia australis</name>
    <dbReference type="NCBI Taxonomy" id="44445"/>
    <lineage>
        <taxon>Eukaryota</taxon>
        <taxon>Sar</taxon>
        <taxon>Stramenopiles</taxon>
        <taxon>Ochrophyta</taxon>
        <taxon>Bacillariophyta</taxon>
        <taxon>Bacillariophyceae</taxon>
        <taxon>Bacillariophycidae</taxon>
        <taxon>Bacillariales</taxon>
        <taxon>Bacillariaceae</taxon>
        <taxon>Pseudo-nitzschia</taxon>
    </lineage>
</organism>
<feature type="compositionally biased region" description="Basic residues" evidence="1">
    <location>
        <begin position="58"/>
        <end position="68"/>
    </location>
</feature>
<proteinExistence type="predicted"/>
<name>A0A7S4EHT5_9STRA</name>
<gene>
    <name evidence="2" type="ORF">PAUS00366_LOCUS6568</name>
</gene>
<evidence type="ECO:0000256" key="1">
    <source>
        <dbReference type="SAM" id="MobiDB-lite"/>
    </source>
</evidence>
<feature type="compositionally biased region" description="Low complexity" evidence="1">
    <location>
        <begin position="31"/>
        <end position="40"/>
    </location>
</feature>
<protein>
    <submittedName>
        <fullName evidence="2">Uncharacterized protein</fullName>
    </submittedName>
</protein>
<dbReference type="AlphaFoldDB" id="A0A7S4EHT5"/>